<accession>A0A9Q3Z0G5</accession>
<protein>
    <recommendedName>
        <fullName evidence="3">SMI1/KNR4 family protein</fullName>
    </recommendedName>
</protein>
<dbReference type="Proteomes" id="UP000813637">
    <property type="component" value="Unassembled WGS sequence"/>
</dbReference>
<evidence type="ECO:0000313" key="1">
    <source>
        <dbReference type="EMBL" id="MCD3196061.1"/>
    </source>
</evidence>
<comment type="caution">
    <text evidence="1">The sequence shown here is derived from an EMBL/GenBank/DDBJ whole genome shotgun (WGS) entry which is preliminary data.</text>
</comment>
<sequence length="163" mass="19342">MKHHFDFLIDNFKGISKTVLRFYPRRSHVHGFNDVPPSKWEDVYKTYMTFSVLMYHTNVDETEYETPCELFSYCADEGEGLRELRELLGTMSSDRSKIKGRVLQFGDGIEWEIDRDNDLYITTMIDNQTGKAYRCYLNINQIKEFYNVLDEFLEYMLAHSEGI</sequence>
<reference evidence="1" key="2">
    <citation type="journal article" date="2021" name="Microorganisms">
        <title>Extensive Genome Exploration of Clostridium botulinum Group III Field Strains.</title>
        <authorList>
            <person name="Fillo S."/>
            <person name="Giordani F."/>
            <person name="Tonon E."/>
            <person name="Drigo I."/>
            <person name="Anselmo A."/>
            <person name="Fortunato A."/>
            <person name="Lista F."/>
            <person name="Bano L."/>
        </authorList>
    </citation>
    <scope>NUCLEOTIDE SEQUENCE</scope>
    <source>
        <strain evidence="1">IZSVe-TV_9877_3_12</strain>
    </source>
</reference>
<dbReference type="EMBL" id="JAAMYB010000023">
    <property type="protein sequence ID" value="MCD3196061.1"/>
    <property type="molecule type" value="Genomic_DNA"/>
</dbReference>
<reference evidence="1" key="1">
    <citation type="submission" date="2020-02" db="EMBL/GenBank/DDBJ databases">
        <authorList>
            <person name="Fillo S."/>
            <person name="Giordani F."/>
            <person name="Tonon E."/>
            <person name="Drigo I."/>
            <person name="Anselmo A."/>
            <person name="Fortunato A."/>
            <person name="Bano L."/>
            <person name="Lista F."/>
        </authorList>
    </citation>
    <scope>NUCLEOTIDE SEQUENCE</scope>
    <source>
        <strain evidence="1">IZSVe-TV_9877_3_12</strain>
    </source>
</reference>
<evidence type="ECO:0008006" key="3">
    <source>
        <dbReference type="Google" id="ProtNLM"/>
    </source>
</evidence>
<name>A0A9Q3Z0G5_CLOBO</name>
<dbReference type="RefSeq" id="WP_015978953.1">
    <property type="nucleotide sequence ID" value="NZ_JAAMYB010000023.1"/>
</dbReference>
<evidence type="ECO:0000313" key="2">
    <source>
        <dbReference type="Proteomes" id="UP000813637"/>
    </source>
</evidence>
<gene>
    <name evidence="1" type="ORF">G8S53_12405</name>
</gene>
<dbReference type="AlphaFoldDB" id="A0A9Q3Z0G5"/>
<organism evidence="1 2">
    <name type="scientific">Clostridium botulinum C</name>
    <dbReference type="NCBI Taxonomy" id="36828"/>
    <lineage>
        <taxon>Bacteria</taxon>
        <taxon>Bacillati</taxon>
        <taxon>Bacillota</taxon>
        <taxon>Clostridia</taxon>
        <taxon>Eubacteriales</taxon>
        <taxon>Clostridiaceae</taxon>
        <taxon>Clostridium</taxon>
    </lineage>
</organism>
<proteinExistence type="predicted"/>